<dbReference type="EC" id="3.1.1.-" evidence="8"/>
<dbReference type="PANTHER" id="PTHR33938:SF8">
    <property type="entry name" value="CARBOXYLIC ESTER HYDROLASE"/>
    <property type="match status" value="1"/>
</dbReference>
<reference evidence="9 10" key="1">
    <citation type="submission" date="2020-01" db="EMBL/GenBank/DDBJ databases">
        <title>Identification and distribution of gene clusters putatively required for synthesis of sphingolipid metabolism inhibitors in phylogenetically diverse species of the filamentous fungus Fusarium.</title>
        <authorList>
            <person name="Kim H.-S."/>
            <person name="Busman M."/>
            <person name="Brown D.W."/>
            <person name="Divon H."/>
            <person name="Uhlig S."/>
            <person name="Proctor R.H."/>
        </authorList>
    </citation>
    <scope>NUCLEOTIDE SEQUENCE [LARGE SCALE GENOMIC DNA]</scope>
    <source>
        <strain evidence="9 10">NRRL 20459</strain>
    </source>
</reference>
<evidence type="ECO:0000256" key="8">
    <source>
        <dbReference type="RuleBase" id="RU361238"/>
    </source>
</evidence>
<evidence type="ECO:0000256" key="4">
    <source>
        <dbReference type="ARBA" id="ARBA00022729"/>
    </source>
</evidence>
<evidence type="ECO:0000256" key="3">
    <source>
        <dbReference type="ARBA" id="ARBA00022723"/>
    </source>
</evidence>
<keyword evidence="5 8" id="KW-0378">Hydrolase</keyword>
<evidence type="ECO:0000313" key="9">
    <source>
        <dbReference type="EMBL" id="KAF4460100.1"/>
    </source>
</evidence>
<keyword evidence="10" id="KW-1185">Reference proteome</keyword>
<dbReference type="AlphaFoldDB" id="A0A8H4L1T5"/>
<dbReference type="InterPro" id="IPR029058">
    <property type="entry name" value="AB_hydrolase_fold"/>
</dbReference>
<keyword evidence="7" id="KW-1015">Disulfide bond</keyword>
<sequence>MATGFDAMTGSLMNMNIHGTDGLTFRERWKDAPTAFTNGPVFIESQVDMVVDLLKELKEKSVKSIEAQRKAEESWKQDIQDANDKTLMPLTDSWYMGANVPVPEKMVLTRKALNMLPALFQLVLAGPATAKTCSDLKLPAFSEFNVLQAQAVEKRSFSPPGAQATIDICDLTLSLRHHGADDTVNVEVWLPLDDWNGRFVTTGGSGLAAGLQQSLLQPVLKGYATGFTDGGVTLNNTLDPQTGEWILTENGEVNEVLLENFAQRSIHELTVIGKAAVKSFYGKGPRYTYFSGCSQGGRQGYYAAEKFPKDFDGIMANAPAIYAGQLAPSEFWPSVVMGNIAAPPQCVFTAYQQDIVKTCDPLDGARDGLISEPEKCHYDTSRLVAKKVECEETGGTTTITKDHAEVVAKILKGPVDAKNKPLWYGNPPGANFSGMANTETANGTTTPIPFTPAAGWMKYFVAQDPSLDTSRLSFSEFVSLFKKSVEIYTPSLGTSNPDLNPFRKAGGKLLSWHGLADQLITHPGTVRYWHELRKKARSQAELDTFYRMFLAPGVAHCAGGNGPIPKDPFSALVDWVEKGVDPDTLFAETKVDDKSVARNLCPYPRALRYDGKGDVNDADSFSCA</sequence>
<dbReference type="OrthoDB" id="3039123at2759"/>
<evidence type="ECO:0000313" key="10">
    <source>
        <dbReference type="Proteomes" id="UP000554235"/>
    </source>
</evidence>
<name>A0A8H4L1T5_9HYPO</name>
<dbReference type="Gene3D" id="3.50.50.60">
    <property type="entry name" value="FAD/NAD(P)-binding domain"/>
    <property type="match status" value="1"/>
</dbReference>
<comment type="caution">
    <text evidence="9">The sequence shown here is derived from an EMBL/GenBank/DDBJ whole genome shotgun (WGS) entry which is preliminary data.</text>
</comment>
<dbReference type="SUPFAM" id="SSF53474">
    <property type="entry name" value="alpha/beta-Hydrolases"/>
    <property type="match status" value="1"/>
</dbReference>
<dbReference type="InterPro" id="IPR036188">
    <property type="entry name" value="FAD/NAD-bd_sf"/>
</dbReference>
<protein>
    <recommendedName>
        <fullName evidence="8">Carboxylic ester hydrolase</fullName>
        <ecNumber evidence="8">3.1.1.-</ecNumber>
    </recommendedName>
</protein>
<evidence type="ECO:0000256" key="5">
    <source>
        <dbReference type="ARBA" id="ARBA00022801"/>
    </source>
</evidence>
<keyword evidence="3" id="KW-0479">Metal-binding</keyword>
<dbReference type="EMBL" id="JAADYS010002016">
    <property type="protein sequence ID" value="KAF4460100.1"/>
    <property type="molecule type" value="Genomic_DNA"/>
</dbReference>
<evidence type="ECO:0000256" key="6">
    <source>
        <dbReference type="ARBA" id="ARBA00022837"/>
    </source>
</evidence>
<keyword evidence="2" id="KW-0719">Serine esterase</keyword>
<dbReference type="GO" id="GO:0046872">
    <property type="term" value="F:metal ion binding"/>
    <property type="evidence" value="ECO:0007669"/>
    <property type="project" value="UniProtKB-KW"/>
</dbReference>
<evidence type="ECO:0000256" key="7">
    <source>
        <dbReference type="ARBA" id="ARBA00023157"/>
    </source>
</evidence>
<dbReference type="Pfam" id="PF07519">
    <property type="entry name" value="Tannase"/>
    <property type="match status" value="1"/>
</dbReference>
<comment type="similarity">
    <text evidence="1 8">Belongs to the tannase family.</text>
</comment>
<evidence type="ECO:0000256" key="2">
    <source>
        <dbReference type="ARBA" id="ARBA00022487"/>
    </source>
</evidence>
<accession>A0A8H4L1T5</accession>
<gene>
    <name evidence="9" type="ORF">FALBO_13128</name>
</gene>
<dbReference type="PANTHER" id="PTHR33938">
    <property type="entry name" value="FERULOYL ESTERASE B-RELATED"/>
    <property type="match status" value="1"/>
</dbReference>
<organism evidence="9 10">
    <name type="scientific">Fusarium albosuccineum</name>
    <dbReference type="NCBI Taxonomy" id="1237068"/>
    <lineage>
        <taxon>Eukaryota</taxon>
        <taxon>Fungi</taxon>
        <taxon>Dikarya</taxon>
        <taxon>Ascomycota</taxon>
        <taxon>Pezizomycotina</taxon>
        <taxon>Sordariomycetes</taxon>
        <taxon>Hypocreomycetidae</taxon>
        <taxon>Hypocreales</taxon>
        <taxon>Nectriaceae</taxon>
        <taxon>Fusarium</taxon>
        <taxon>Fusarium decemcellulare species complex</taxon>
    </lineage>
</organism>
<keyword evidence="4" id="KW-0732">Signal</keyword>
<dbReference type="Proteomes" id="UP000554235">
    <property type="component" value="Unassembled WGS sequence"/>
</dbReference>
<dbReference type="GO" id="GO:0030600">
    <property type="term" value="F:feruloyl esterase activity"/>
    <property type="evidence" value="ECO:0007669"/>
    <property type="project" value="UniProtKB-ARBA"/>
</dbReference>
<keyword evidence="6" id="KW-0106">Calcium</keyword>
<proteinExistence type="inferred from homology"/>
<dbReference type="InterPro" id="IPR011118">
    <property type="entry name" value="Tannase/feruloyl_esterase"/>
</dbReference>
<evidence type="ECO:0000256" key="1">
    <source>
        <dbReference type="ARBA" id="ARBA00006249"/>
    </source>
</evidence>